<dbReference type="InterPro" id="IPR057326">
    <property type="entry name" value="KR_dom"/>
</dbReference>
<evidence type="ECO:0000256" key="2">
    <source>
        <dbReference type="ARBA" id="ARBA00023002"/>
    </source>
</evidence>
<dbReference type="Pfam" id="PF13561">
    <property type="entry name" value="adh_short_C2"/>
    <property type="match status" value="1"/>
</dbReference>
<dbReference type="EMBL" id="BJYZ01000008">
    <property type="protein sequence ID" value="GEO37990.1"/>
    <property type="molecule type" value="Genomic_DNA"/>
</dbReference>
<dbReference type="InterPro" id="IPR050259">
    <property type="entry name" value="SDR"/>
</dbReference>
<feature type="domain" description="Ketoreductase" evidence="3">
    <location>
        <begin position="10"/>
        <end position="190"/>
    </location>
</feature>
<sequence>MNDIFSLKGRKALVTGGSRGIGAAVVELFARSGAEVALCHYHDEANADALVARLGGEGLTIHAMHCDVASEAEVAEMAAWAEQRLGHVDILVNCAGIGGDKSFTEITVADWDRMIGVHLRGTFLVTHAFFGKMIERSYGRVINFASQLAYKGAPGLAHYCAAKAGIVGFTRALSYEGAPHGVMVNGIAPGPVETELLRGLSEEWRAMKKAQLPIGRFGTVDEIAPTVLMLASEAGAFYVGQTLSPNGGDVMV</sequence>
<dbReference type="InterPro" id="IPR002347">
    <property type="entry name" value="SDR_fam"/>
</dbReference>
<reference evidence="4 5" key="1">
    <citation type="submission" date="2019-07" db="EMBL/GenBank/DDBJ databases">
        <title>Whole genome shotgun sequence of Skermanella aerolata NBRC 106429.</title>
        <authorList>
            <person name="Hosoyama A."/>
            <person name="Uohara A."/>
            <person name="Ohji S."/>
            <person name="Ichikawa N."/>
        </authorList>
    </citation>
    <scope>NUCLEOTIDE SEQUENCE [LARGE SCALE GENOMIC DNA]</scope>
    <source>
        <strain evidence="4 5">NBRC 106429</strain>
    </source>
</reference>
<dbReference type="PRINTS" id="PR00080">
    <property type="entry name" value="SDRFAMILY"/>
</dbReference>
<comment type="caution">
    <text evidence="4">The sequence shown here is derived from an EMBL/GenBank/DDBJ whole genome shotgun (WGS) entry which is preliminary data.</text>
</comment>
<dbReference type="RefSeq" id="WP_044430818.1">
    <property type="nucleotide sequence ID" value="NZ_BJYZ01000008.1"/>
</dbReference>
<organism evidence="4 5">
    <name type="scientific">Skermanella aerolata</name>
    <dbReference type="NCBI Taxonomy" id="393310"/>
    <lineage>
        <taxon>Bacteria</taxon>
        <taxon>Pseudomonadati</taxon>
        <taxon>Pseudomonadota</taxon>
        <taxon>Alphaproteobacteria</taxon>
        <taxon>Rhodospirillales</taxon>
        <taxon>Azospirillaceae</taxon>
        <taxon>Skermanella</taxon>
    </lineage>
</organism>
<dbReference type="GO" id="GO:0016491">
    <property type="term" value="F:oxidoreductase activity"/>
    <property type="evidence" value="ECO:0007669"/>
    <property type="project" value="UniProtKB-KW"/>
</dbReference>
<dbReference type="AlphaFoldDB" id="A0A512DPC9"/>
<dbReference type="SMART" id="SM00822">
    <property type="entry name" value="PKS_KR"/>
    <property type="match status" value="1"/>
</dbReference>
<name>A0A512DPC9_9PROT</name>
<evidence type="ECO:0000256" key="1">
    <source>
        <dbReference type="ARBA" id="ARBA00006484"/>
    </source>
</evidence>
<accession>A0A512DPC9</accession>
<dbReference type="SUPFAM" id="SSF51735">
    <property type="entry name" value="NAD(P)-binding Rossmann-fold domains"/>
    <property type="match status" value="1"/>
</dbReference>
<dbReference type="PANTHER" id="PTHR42879:SF2">
    <property type="entry name" value="3-OXOACYL-[ACYL-CARRIER-PROTEIN] REDUCTASE FABG"/>
    <property type="match status" value="1"/>
</dbReference>
<dbReference type="OrthoDB" id="9803333at2"/>
<dbReference type="NCBIfam" id="NF009466">
    <property type="entry name" value="PRK12826.1-2"/>
    <property type="match status" value="1"/>
</dbReference>
<evidence type="ECO:0000313" key="5">
    <source>
        <dbReference type="Proteomes" id="UP000321523"/>
    </source>
</evidence>
<dbReference type="FunFam" id="3.40.50.720:FF:000173">
    <property type="entry name" value="3-oxoacyl-[acyl-carrier protein] reductase"/>
    <property type="match status" value="1"/>
</dbReference>
<dbReference type="Proteomes" id="UP000321523">
    <property type="component" value="Unassembled WGS sequence"/>
</dbReference>
<proteinExistence type="inferred from homology"/>
<dbReference type="GO" id="GO:0032787">
    <property type="term" value="P:monocarboxylic acid metabolic process"/>
    <property type="evidence" value="ECO:0007669"/>
    <property type="project" value="UniProtKB-ARBA"/>
</dbReference>
<evidence type="ECO:0000259" key="3">
    <source>
        <dbReference type="SMART" id="SM00822"/>
    </source>
</evidence>
<keyword evidence="5" id="KW-1185">Reference proteome</keyword>
<comment type="similarity">
    <text evidence="1">Belongs to the short-chain dehydrogenases/reductases (SDR) family.</text>
</comment>
<dbReference type="PROSITE" id="PS00061">
    <property type="entry name" value="ADH_SHORT"/>
    <property type="match status" value="1"/>
</dbReference>
<dbReference type="InterPro" id="IPR036291">
    <property type="entry name" value="NAD(P)-bd_dom_sf"/>
</dbReference>
<evidence type="ECO:0000313" key="4">
    <source>
        <dbReference type="EMBL" id="GEO37990.1"/>
    </source>
</evidence>
<dbReference type="Gene3D" id="3.40.50.720">
    <property type="entry name" value="NAD(P)-binding Rossmann-like Domain"/>
    <property type="match status" value="1"/>
</dbReference>
<protein>
    <submittedName>
        <fullName evidence="4">Beta-ketoacyl-ACP reductase</fullName>
    </submittedName>
</protein>
<gene>
    <name evidence="4" type="ORF">SAE02_21380</name>
</gene>
<dbReference type="PANTHER" id="PTHR42879">
    <property type="entry name" value="3-OXOACYL-(ACYL-CARRIER-PROTEIN) REDUCTASE"/>
    <property type="match status" value="1"/>
</dbReference>
<dbReference type="InterPro" id="IPR020904">
    <property type="entry name" value="Sc_DH/Rdtase_CS"/>
</dbReference>
<keyword evidence="2" id="KW-0560">Oxidoreductase</keyword>
<dbReference type="PRINTS" id="PR00081">
    <property type="entry name" value="GDHRDH"/>
</dbReference>